<dbReference type="GO" id="GO:0003677">
    <property type="term" value="F:DNA binding"/>
    <property type="evidence" value="ECO:0007669"/>
    <property type="project" value="InterPro"/>
</dbReference>
<dbReference type="EMBL" id="JADPRT010000003">
    <property type="protein sequence ID" value="MBF9068244.1"/>
    <property type="molecule type" value="Genomic_DNA"/>
</dbReference>
<dbReference type="InterPro" id="IPR000792">
    <property type="entry name" value="Tscrpt_reg_LuxR_C"/>
</dbReference>
<dbReference type="Proteomes" id="UP000657385">
    <property type="component" value="Unassembled WGS sequence"/>
</dbReference>
<evidence type="ECO:0000313" key="3">
    <source>
        <dbReference type="EMBL" id="MBF9068244.1"/>
    </source>
</evidence>
<dbReference type="PRINTS" id="PR00038">
    <property type="entry name" value="HTHLUXR"/>
</dbReference>
<dbReference type="SUPFAM" id="SSF46894">
    <property type="entry name" value="C-terminal effector domain of the bipartite response regulators"/>
    <property type="match status" value="1"/>
</dbReference>
<feature type="coiled-coil region" evidence="1">
    <location>
        <begin position="76"/>
        <end position="103"/>
    </location>
</feature>
<reference evidence="3" key="1">
    <citation type="submission" date="2020-11" db="EMBL/GenBank/DDBJ databases">
        <title>Isolation and identification of active actinomycetes.</title>
        <authorList>
            <person name="Yu B."/>
        </authorList>
    </citation>
    <scope>NUCLEOTIDE SEQUENCE</scope>
    <source>
        <strain evidence="3">NEAU-YB345</strain>
    </source>
</reference>
<feature type="domain" description="HTH luxR-type" evidence="2">
    <location>
        <begin position="257"/>
        <end position="323"/>
    </location>
</feature>
<keyword evidence="4" id="KW-1185">Reference proteome</keyword>
<evidence type="ECO:0000313" key="4">
    <source>
        <dbReference type="Proteomes" id="UP000657385"/>
    </source>
</evidence>
<dbReference type="SMART" id="SM00421">
    <property type="entry name" value="HTH_LUXR"/>
    <property type="match status" value="1"/>
</dbReference>
<dbReference type="PANTHER" id="PTHR34293">
    <property type="entry name" value="HTH-TYPE TRANSCRIPTIONAL REGULATOR TRMBL2"/>
    <property type="match status" value="1"/>
</dbReference>
<dbReference type="GO" id="GO:0006355">
    <property type="term" value="P:regulation of DNA-templated transcription"/>
    <property type="evidence" value="ECO:0007669"/>
    <property type="project" value="InterPro"/>
</dbReference>
<protein>
    <submittedName>
        <fullName evidence="3">Helix-turn-helix transcriptional regulator</fullName>
    </submittedName>
</protein>
<name>A0A931B0M4_9ACTN</name>
<gene>
    <name evidence="3" type="ORF">I2501_09365</name>
</gene>
<evidence type="ECO:0000256" key="1">
    <source>
        <dbReference type="SAM" id="Coils"/>
    </source>
</evidence>
<dbReference type="PANTHER" id="PTHR34293:SF1">
    <property type="entry name" value="HTH-TYPE TRANSCRIPTIONAL REGULATOR TRMBL2"/>
    <property type="match status" value="1"/>
</dbReference>
<dbReference type="CDD" id="cd06170">
    <property type="entry name" value="LuxR_C_like"/>
    <property type="match status" value="1"/>
</dbReference>
<keyword evidence="1" id="KW-0175">Coiled coil</keyword>
<dbReference type="AlphaFoldDB" id="A0A931B0M4"/>
<dbReference type="SUPFAM" id="SSF56024">
    <property type="entry name" value="Phospholipase D/nuclease"/>
    <property type="match status" value="1"/>
</dbReference>
<dbReference type="PROSITE" id="PS50043">
    <property type="entry name" value="HTH_LUXR_2"/>
    <property type="match status" value="1"/>
</dbReference>
<dbReference type="Gene3D" id="1.10.10.10">
    <property type="entry name" value="Winged helix-like DNA-binding domain superfamily/Winged helix DNA-binding domain"/>
    <property type="match status" value="2"/>
</dbReference>
<dbReference type="Gene3D" id="3.30.870.10">
    <property type="entry name" value="Endonuclease Chain A"/>
    <property type="match status" value="1"/>
</dbReference>
<dbReference type="InterPro" id="IPR036388">
    <property type="entry name" value="WH-like_DNA-bd_sf"/>
</dbReference>
<sequence>MLDALGLDGTAESVYRTLLAEKTFGVDELCLALGLTEDQVRDALDQMFALALIRRSSDRSGGWRAVDPQTGLQTLLARQNADLERKRARIAASQAEIAAMIAERTAAQPRDSGTERLTGIDVVIARIEQQVETAGYEVLGITPGSARKPADLEAARRNDARALERGLTIREIMQDSCRNDPATAAHAQWLTESGSEVRTSPTLPHRLIVIDRATAFVPIDARATGKGALLVTDASLVQALAAMFESIWNTSTPLGASAAPGRHGLTQREREVLKLLASGMTDEAAAARLAVSDRTVRRVMNDLCERLDASSRFEAGIKAAQAGWLDTP</sequence>
<dbReference type="InterPro" id="IPR016032">
    <property type="entry name" value="Sig_transdc_resp-reg_C-effctor"/>
</dbReference>
<proteinExistence type="predicted"/>
<evidence type="ECO:0000259" key="2">
    <source>
        <dbReference type="PROSITE" id="PS50043"/>
    </source>
</evidence>
<accession>A0A931B0M4</accession>
<dbReference type="InterPro" id="IPR051797">
    <property type="entry name" value="TrmB-like"/>
</dbReference>
<comment type="caution">
    <text evidence="3">The sequence shown here is derived from an EMBL/GenBank/DDBJ whole genome shotgun (WGS) entry which is preliminary data.</text>
</comment>
<organism evidence="3 4">
    <name type="scientific">Streptacidiphilus fuscans</name>
    <dbReference type="NCBI Taxonomy" id="2789292"/>
    <lineage>
        <taxon>Bacteria</taxon>
        <taxon>Bacillati</taxon>
        <taxon>Actinomycetota</taxon>
        <taxon>Actinomycetes</taxon>
        <taxon>Kitasatosporales</taxon>
        <taxon>Streptomycetaceae</taxon>
        <taxon>Streptacidiphilus</taxon>
    </lineage>
</organism>
<dbReference type="RefSeq" id="WP_196193389.1">
    <property type="nucleotide sequence ID" value="NZ_JADPRT010000003.1"/>
</dbReference>
<dbReference type="Pfam" id="PF00196">
    <property type="entry name" value="GerE"/>
    <property type="match status" value="1"/>
</dbReference>